<dbReference type="CDD" id="cd22160">
    <property type="entry name" value="F-box_AtFBL13-like"/>
    <property type="match status" value="1"/>
</dbReference>
<dbReference type="InterPro" id="IPR036047">
    <property type="entry name" value="F-box-like_dom_sf"/>
</dbReference>
<dbReference type="Gene3D" id="3.80.10.10">
    <property type="entry name" value="Ribonuclease Inhibitor"/>
    <property type="match status" value="1"/>
</dbReference>
<dbReference type="SUPFAM" id="SSF81383">
    <property type="entry name" value="F-box domain"/>
    <property type="match status" value="1"/>
</dbReference>
<name>A0ABD3DG39_9LAMI</name>
<feature type="domain" description="F-box" evidence="1">
    <location>
        <begin position="21"/>
        <end position="71"/>
    </location>
</feature>
<evidence type="ECO:0000259" key="1">
    <source>
        <dbReference type="PROSITE" id="PS50181"/>
    </source>
</evidence>
<reference evidence="3" key="1">
    <citation type="journal article" date="2024" name="IScience">
        <title>Strigolactones Initiate the Formation of Haustorium-like Structures in Castilleja.</title>
        <authorList>
            <person name="Buerger M."/>
            <person name="Peterson D."/>
            <person name="Chory J."/>
        </authorList>
    </citation>
    <scope>NUCLEOTIDE SEQUENCE [LARGE SCALE GENOMIC DNA]</scope>
</reference>
<keyword evidence="3" id="KW-1185">Reference proteome</keyword>
<accession>A0ABD3DG39</accession>
<evidence type="ECO:0000313" key="3">
    <source>
        <dbReference type="Proteomes" id="UP001632038"/>
    </source>
</evidence>
<dbReference type="AlphaFoldDB" id="A0ABD3DG39"/>
<dbReference type="Gene3D" id="1.20.1280.50">
    <property type="match status" value="1"/>
</dbReference>
<dbReference type="InterPro" id="IPR053781">
    <property type="entry name" value="F-box_AtFBL13-like"/>
</dbReference>
<organism evidence="2 3">
    <name type="scientific">Castilleja foliolosa</name>
    <dbReference type="NCBI Taxonomy" id="1961234"/>
    <lineage>
        <taxon>Eukaryota</taxon>
        <taxon>Viridiplantae</taxon>
        <taxon>Streptophyta</taxon>
        <taxon>Embryophyta</taxon>
        <taxon>Tracheophyta</taxon>
        <taxon>Spermatophyta</taxon>
        <taxon>Magnoliopsida</taxon>
        <taxon>eudicotyledons</taxon>
        <taxon>Gunneridae</taxon>
        <taxon>Pentapetalae</taxon>
        <taxon>asterids</taxon>
        <taxon>lamiids</taxon>
        <taxon>Lamiales</taxon>
        <taxon>Orobanchaceae</taxon>
        <taxon>Pedicularideae</taxon>
        <taxon>Castillejinae</taxon>
        <taxon>Castilleja</taxon>
    </lineage>
</organism>
<dbReference type="InterPro" id="IPR001810">
    <property type="entry name" value="F-box_dom"/>
</dbReference>
<dbReference type="Pfam" id="PF00646">
    <property type="entry name" value="F-box"/>
    <property type="match status" value="1"/>
</dbReference>
<dbReference type="InterPro" id="IPR032675">
    <property type="entry name" value="LRR_dom_sf"/>
</dbReference>
<dbReference type="SUPFAM" id="SSF52058">
    <property type="entry name" value="L domain-like"/>
    <property type="match status" value="1"/>
</dbReference>
<comment type="caution">
    <text evidence="2">The sequence shown here is derived from an EMBL/GenBank/DDBJ whole genome shotgun (WGS) entry which is preliminary data.</text>
</comment>
<proteinExistence type="predicted"/>
<dbReference type="PANTHER" id="PTHR31900:SF30">
    <property type="entry name" value="SUPERFAMILY PROTEIN, PUTATIVE-RELATED"/>
    <property type="match status" value="1"/>
</dbReference>
<dbReference type="PANTHER" id="PTHR31900">
    <property type="entry name" value="F-BOX/RNI SUPERFAMILY PROTEIN-RELATED"/>
    <property type="match status" value="1"/>
</dbReference>
<dbReference type="EMBL" id="JAVIJP010000017">
    <property type="protein sequence ID" value="KAL3641301.1"/>
    <property type="molecule type" value="Genomic_DNA"/>
</dbReference>
<dbReference type="Proteomes" id="UP001632038">
    <property type="component" value="Unassembled WGS sequence"/>
</dbReference>
<dbReference type="PROSITE" id="PS50181">
    <property type="entry name" value="FBOX"/>
    <property type="match status" value="1"/>
</dbReference>
<protein>
    <recommendedName>
        <fullName evidence="1">F-box domain-containing protein</fullName>
    </recommendedName>
</protein>
<evidence type="ECO:0000313" key="2">
    <source>
        <dbReference type="EMBL" id="KAL3641301.1"/>
    </source>
</evidence>
<dbReference type="InterPro" id="IPR050232">
    <property type="entry name" value="FBL13/AtMIF1-like"/>
</dbReference>
<gene>
    <name evidence="2" type="ORF">CASFOL_016269</name>
</gene>
<dbReference type="SMART" id="SM00256">
    <property type="entry name" value="FBOX"/>
    <property type="match status" value="1"/>
</dbReference>
<sequence>MKNWDNKWPIRSTKTTLIPDDSRISKLPDHILHKILSSVDIKQAVQTSVLSKRWRRLCYTLPNLNFDFYTLLKKSDMDYHTLAWSGDHPDFMSHFERFVLQFLSQRDHTSALDKFCLWTCRETTDSKFVEKCIEYAIDHGVRHIHLDAKCRPTPFRFPDHLFASRTLRVLKIKQHTNNSIVIPKPLLMPNLKTLYLDNFEFKDDTCNLYSFPTEPFSGFPNLEELTMFNCQVSAGDLIIRSKKLRFLEISDQYRKGEMKIEEVSTPGLISFRYEGEVSLVCKNMDLPCLEEVYYDYYPYLVNKMPANLVRMLQQLGNAKFVTTTFQTLEYGSCIGASSCEGKPGPVSVYEVFKGDNETTSLYESDNGDGAADSDELLDKGLCLWGFTGGQFLIESFS</sequence>